<protein>
    <recommendedName>
        <fullName evidence="3">Transposase</fullName>
    </recommendedName>
</protein>
<dbReference type="InterPro" id="IPR009057">
    <property type="entry name" value="Homeodomain-like_sf"/>
</dbReference>
<reference evidence="1 2" key="1">
    <citation type="journal article" date="2014" name="Nature">
        <title>An environmental bacterial taxon with a large and distinct metabolic repertoire.</title>
        <authorList>
            <person name="Wilson M.C."/>
            <person name="Mori T."/>
            <person name="Ruckert C."/>
            <person name="Uria A.R."/>
            <person name="Helf M.J."/>
            <person name="Takada K."/>
            <person name="Gernert C."/>
            <person name="Steffens U.A."/>
            <person name="Heycke N."/>
            <person name="Schmitt S."/>
            <person name="Rinke C."/>
            <person name="Helfrich E.J."/>
            <person name="Brachmann A.O."/>
            <person name="Gurgui C."/>
            <person name="Wakimoto T."/>
            <person name="Kracht M."/>
            <person name="Crusemann M."/>
            <person name="Hentschel U."/>
            <person name="Abe I."/>
            <person name="Matsunaga S."/>
            <person name="Kalinowski J."/>
            <person name="Takeyama H."/>
            <person name="Piel J."/>
        </authorList>
    </citation>
    <scope>NUCLEOTIDE SEQUENCE [LARGE SCALE GENOMIC DNA]</scope>
    <source>
        <strain evidence="2">TSY1</strain>
    </source>
</reference>
<evidence type="ECO:0000313" key="1">
    <source>
        <dbReference type="EMBL" id="ETW92209.1"/>
    </source>
</evidence>
<sequence length="142" mass="16223">MKQVYKVKLSDKDRNELRRITAKGKENVRKIRRAHILLLSDGGKTDREIMERVGVTRATVVRIRKRYVTEGLTKALEERPRSGRPVEISNEARAKITALACTKGPDGRSRWTLRLLATTAVELKFVEDISHETVSEILKKTN</sequence>
<dbReference type="HOGENOM" id="CLU_041125_5_1_7"/>
<dbReference type="Pfam" id="PF13565">
    <property type="entry name" value="HTH_32"/>
    <property type="match status" value="1"/>
</dbReference>
<dbReference type="Proteomes" id="UP000019141">
    <property type="component" value="Unassembled WGS sequence"/>
</dbReference>
<organism evidence="1 2">
    <name type="scientific">Entotheonella factor</name>
    <dbReference type="NCBI Taxonomy" id="1429438"/>
    <lineage>
        <taxon>Bacteria</taxon>
        <taxon>Pseudomonadati</taxon>
        <taxon>Nitrospinota/Tectimicrobiota group</taxon>
        <taxon>Candidatus Tectimicrobiota</taxon>
        <taxon>Candidatus Entotheonellia</taxon>
        <taxon>Candidatus Entotheonellales</taxon>
        <taxon>Candidatus Entotheonellaceae</taxon>
        <taxon>Candidatus Entotheonella</taxon>
    </lineage>
</organism>
<name>W4L2S1_ENTF1</name>
<dbReference type="SUPFAM" id="SSF46689">
    <property type="entry name" value="Homeodomain-like"/>
    <property type="match status" value="1"/>
</dbReference>
<evidence type="ECO:0000313" key="2">
    <source>
        <dbReference type="Proteomes" id="UP000019141"/>
    </source>
</evidence>
<dbReference type="AlphaFoldDB" id="W4L2S1"/>
<evidence type="ECO:0008006" key="3">
    <source>
        <dbReference type="Google" id="ProtNLM"/>
    </source>
</evidence>
<gene>
    <name evidence="1" type="ORF">ETSY1_44655</name>
</gene>
<dbReference type="EMBL" id="AZHW01001594">
    <property type="protein sequence ID" value="ETW92209.1"/>
    <property type="molecule type" value="Genomic_DNA"/>
</dbReference>
<accession>W4L2S1</accession>
<keyword evidence="2" id="KW-1185">Reference proteome</keyword>
<comment type="caution">
    <text evidence="1">The sequence shown here is derived from an EMBL/GenBank/DDBJ whole genome shotgun (WGS) entry which is preliminary data.</text>
</comment>
<proteinExistence type="predicted"/>